<organism evidence="1 2">
    <name type="scientific">Lentilactobacillus kisonensis DSM 19906 = JCM 15041</name>
    <dbReference type="NCBI Taxonomy" id="1423766"/>
    <lineage>
        <taxon>Bacteria</taxon>
        <taxon>Bacillati</taxon>
        <taxon>Bacillota</taxon>
        <taxon>Bacilli</taxon>
        <taxon>Lactobacillales</taxon>
        <taxon>Lactobacillaceae</taxon>
        <taxon>Lentilactobacillus</taxon>
    </lineage>
</organism>
<accession>A0A0R1NTA6</accession>
<keyword evidence="2" id="KW-1185">Reference proteome</keyword>
<proteinExistence type="predicted"/>
<evidence type="ECO:0000313" key="1">
    <source>
        <dbReference type="EMBL" id="KRL20714.1"/>
    </source>
</evidence>
<comment type="caution">
    <text evidence="1">The sequence shown here is derived from an EMBL/GenBank/DDBJ whole genome shotgun (WGS) entry which is preliminary data.</text>
</comment>
<dbReference type="Proteomes" id="UP000051439">
    <property type="component" value="Unassembled WGS sequence"/>
</dbReference>
<gene>
    <name evidence="1" type="ORF">FC98_GL001304</name>
</gene>
<dbReference type="AlphaFoldDB" id="A0A0R1NTA6"/>
<protein>
    <submittedName>
        <fullName evidence="1">Uncharacterized protein</fullName>
    </submittedName>
</protein>
<sequence>MADVVSFDKLDEAATKKATQDFINFYLRWLKKNDLEILAEYKVDYYLADINHYVFENKAFTPEQMRADLLADRGQDIRHVISVINPDYYSNGNLAAGSWDQWYEDKFKKISVRD</sequence>
<dbReference type="RefSeq" id="WP_081467778.1">
    <property type="nucleotide sequence ID" value="NZ_AZEB01000022.1"/>
</dbReference>
<name>A0A0R1NTA6_9LACO</name>
<reference evidence="1 2" key="1">
    <citation type="journal article" date="2015" name="Genome Announc.">
        <title>Expanding the biotechnology potential of lactobacilli through comparative genomics of 213 strains and associated genera.</title>
        <authorList>
            <person name="Sun Z."/>
            <person name="Harris H.M."/>
            <person name="McCann A."/>
            <person name="Guo C."/>
            <person name="Argimon S."/>
            <person name="Zhang W."/>
            <person name="Yang X."/>
            <person name="Jeffery I.B."/>
            <person name="Cooney J.C."/>
            <person name="Kagawa T.F."/>
            <person name="Liu W."/>
            <person name="Song Y."/>
            <person name="Salvetti E."/>
            <person name="Wrobel A."/>
            <person name="Rasinkangas P."/>
            <person name="Parkhill J."/>
            <person name="Rea M.C."/>
            <person name="O'Sullivan O."/>
            <person name="Ritari J."/>
            <person name="Douillard F.P."/>
            <person name="Paul Ross R."/>
            <person name="Yang R."/>
            <person name="Briner A.E."/>
            <person name="Felis G.E."/>
            <person name="de Vos W.M."/>
            <person name="Barrangou R."/>
            <person name="Klaenhammer T.R."/>
            <person name="Caufield P.W."/>
            <person name="Cui Y."/>
            <person name="Zhang H."/>
            <person name="O'Toole P.W."/>
        </authorList>
    </citation>
    <scope>NUCLEOTIDE SEQUENCE [LARGE SCALE GENOMIC DNA]</scope>
    <source>
        <strain evidence="1 2">DSM 19906</strain>
    </source>
</reference>
<dbReference type="EMBL" id="AZEB01000022">
    <property type="protein sequence ID" value="KRL20714.1"/>
    <property type="molecule type" value="Genomic_DNA"/>
</dbReference>
<dbReference type="PATRIC" id="fig|1423766.4.peg.1347"/>
<evidence type="ECO:0000313" key="2">
    <source>
        <dbReference type="Proteomes" id="UP000051439"/>
    </source>
</evidence>